<protein>
    <submittedName>
        <fullName evidence="2">Uncharacterized protein</fullName>
    </submittedName>
</protein>
<evidence type="ECO:0000313" key="3">
    <source>
        <dbReference type="Proteomes" id="UP001447188"/>
    </source>
</evidence>
<comment type="caution">
    <text evidence="2">The sequence shown here is derived from an EMBL/GenBank/DDBJ whole genome shotgun (WGS) entry which is preliminary data.</text>
</comment>
<gene>
    <name evidence="2" type="ORF">Q9L58_006885</name>
</gene>
<accession>A0ABR3GE17</accession>
<name>A0ABR3GE17_9PEZI</name>
<sequence>MSSTFSTFSLHPTITYQDAADGLIQDPSAGTLTANALAPTILPAVCSSDRQVLGKIDGTGLNSCQRQIFPAVLPSIKADREARLQCILGGEIDILNALPRIYKTGLHAARNIWRVLKPPGTGSNKRRSADDTTLDASQTT</sequence>
<reference evidence="2 3" key="1">
    <citation type="submission" date="2024-02" db="EMBL/GenBank/DDBJ databases">
        <title>Discinaceae phylogenomics.</title>
        <authorList>
            <person name="Dirks A.C."/>
            <person name="James T.Y."/>
        </authorList>
    </citation>
    <scope>NUCLEOTIDE SEQUENCE [LARGE SCALE GENOMIC DNA]</scope>
    <source>
        <strain evidence="2 3">ACD0624</strain>
    </source>
</reference>
<organism evidence="2 3">
    <name type="scientific">Discina gigas</name>
    <dbReference type="NCBI Taxonomy" id="1032678"/>
    <lineage>
        <taxon>Eukaryota</taxon>
        <taxon>Fungi</taxon>
        <taxon>Dikarya</taxon>
        <taxon>Ascomycota</taxon>
        <taxon>Pezizomycotina</taxon>
        <taxon>Pezizomycetes</taxon>
        <taxon>Pezizales</taxon>
        <taxon>Discinaceae</taxon>
        <taxon>Discina</taxon>
    </lineage>
</organism>
<evidence type="ECO:0000256" key="1">
    <source>
        <dbReference type="SAM" id="MobiDB-lite"/>
    </source>
</evidence>
<feature type="region of interest" description="Disordered" evidence="1">
    <location>
        <begin position="118"/>
        <end position="140"/>
    </location>
</feature>
<dbReference type="Proteomes" id="UP001447188">
    <property type="component" value="Unassembled WGS sequence"/>
</dbReference>
<dbReference type="EMBL" id="JBBBZM010000101">
    <property type="protein sequence ID" value="KAL0634209.1"/>
    <property type="molecule type" value="Genomic_DNA"/>
</dbReference>
<evidence type="ECO:0000313" key="2">
    <source>
        <dbReference type="EMBL" id="KAL0634209.1"/>
    </source>
</evidence>
<proteinExistence type="predicted"/>
<keyword evidence="3" id="KW-1185">Reference proteome</keyword>